<evidence type="ECO:0000256" key="7">
    <source>
        <dbReference type="ARBA" id="ARBA00022692"/>
    </source>
</evidence>
<feature type="transmembrane region" description="Helical" evidence="17">
    <location>
        <begin position="462"/>
        <end position="484"/>
    </location>
</feature>
<feature type="transmembrane region" description="Helical" evidence="17">
    <location>
        <begin position="97"/>
        <end position="114"/>
    </location>
</feature>
<evidence type="ECO:0000256" key="16">
    <source>
        <dbReference type="ARBA" id="ARBA00049551"/>
    </source>
</evidence>
<keyword evidence="6" id="KW-0679">Respiratory chain</keyword>
<keyword evidence="8" id="KW-0999">Mitochondrion inner membrane</keyword>
<evidence type="ECO:0000256" key="6">
    <source>
        <dbReference type="ARBA" id="ARBA00022660"/>
    </source>
</evidence>
<dbReference type="InterPro" id="IPR001750">
    <property type="entry name" value="ND/Mrp_TM"/>
</dbReference>
<keyword evidence="13 17" id="KW-0830">Ubiquinone</keyword>
<reference evidence="21" key="1">
    <citation type="submission" date="2012-04" db="EMBL/GenBank/DDBJ databases">
        <authorList>
            <person name="Xiao Z.H."/>
            <person name="Bin L.Q."/>
            <person name="Jing S."/>
        </authorList>
    </citation>
    <scope>NUCLEOTIDE SEQUENCE</scope>
</reference>
<dbReference type="EMBL" id="JQ975177">
    <property type="protein sequence ID" value="AFP72837.1"/>
    <property type="molecule type" value="Genomic_DNA"/>
</dbReference>
<dbReference type="PRINTS" id="PR01434">
    <property type="entry name" value="NADHDHGNASE5"/>
</dbReference>
<comment type="subcellular location">
    <subcellularLocation>
        <location evidence="2">Mitochondrion inner membrane</location>
        <topology evidence="2">Multi-pass membrane protein</topology>
    </subcellularLocation>
</comment>
<comment type="function">
    <text evidence="17">Core subunit of the mitochondrial membrane respiratory chain NADH dehydrogenase (Complex I) which catalyzes electron transfer from NADH through the respiratory chain, using ubiquinone as an electron acceptor. Essential for the catalytic activity and assembly of complex I.</text>
</comment>
<keyword evidence="10" id="KW-0249">Electron transport</keyword>
<gene>
    <name evidence="21" type="primary">ND5</name>
</gene>
<keyword evidence="15 17" id="KW-0472">Membrane</keyword>
<name>M9NUM2_9CRUS</name>
<evidence type="ECO:0000256" key="2">
    <source>
        <dbReference type="ARBA" id="ARBA00004448"/>
    </source>
</evidence>
<evidence type="ECO:0000259" key="19">
    <source>
        <dbReference type="Pfam" id="PF00662"/>
    </source>
</evidence>
<keyword evidence="9" id="KW-1278">Translocase</keyword>
<feature type="transmembrane region" description="Helical" evidence="17">
    <location>
        <begin position="350"/>
        <end position="374"/>
    </location>
</feature>
<evidence type="ECO:0000256" key="4">
    <source>
        <dbReference type="ARBA" id="ARBA00021096"/>
    </source>
</evidence>
<evidence type="ECO:0000313" key="21">
    <source>
        <dbReference type="EMBL" id="AFP72837.1"/>
    </source>
</evidence>
<feature type="domain" description="NADH dehydrogenase subunit 5 C-terminal" evidence="20">
    <location>
        <begin position="368"/>
        <end position="534"/>
    </location>
</feature>
<feature type="transmembrane region" description="Helical" evidence="17">
    <location>
        <begin position="430"/>
        <end position="450"/>
    </location>
</feature>
<evidence type="ECO:0000256" key="3">
    <source>
        <dbReference type="ARBA" id="ARBA00012944"/>
    </source>
</evidence>
<sequence>MLLVTSGVSMCCSFALFTLDEVYLLKMSLLHLDYQLCLDWLGMSFIFLVLLISSQVVIYSSYYMSEEVFMGRFMHMLLGFILSMILLIVSSDGLSLMLGWDGLGITSYLLIMFYKNYVSSSSGMITVLSNRVGDVLILWSLGLMFYSKSWDYVFLSYFSSSVMVFFIVSSFTKSAQLPFSAWLPAAMAAPTPVSSLVHSSTLVTAGIYLMIRLSPSFESGGCFLLIVAGAVTSFFSGLAAFGENDLKRVIALSTLSQLGVMMFSLGLGLTLFCYFHLFAHALFKALLFMCSGVVIHSLGVQDMRRMGGVSKMLPYTSHIILVCSLSLMGFPFLSGFFSKDLIIESSEESFMIIPSILMLISCLLTSVYSSRIALMCLCSHNYNLSCQYSDEEGNYLIPLFILYWGAVVGGYLFYWGFLGYMSPILGGFEKIMLLCFVGGGVMLPYFIKLYSFNLSHCLGSMFFLPFITGYMSSTPLLVGELLLYKGDQGWVEEMGPSLVYENSLWGSSLFSLLSSSSYSVIILGSLLSLLIIYFHS</sequence>
<evidence type="ECO:0000256" key="9">
    <source>
        <dbReference type="ARBA" id="ARBA00022967"/>
    </source>
</evidence>
<comment type="similarity">
    <text evidence="17">Belongs to the complex I subunit 5 family.</text>
</comment>
<dbReference type="GO" id="GO:0005743">
    <property type="term" value="C:mitochondrial inner membrane"/>
    <property type="evidence" value="ECO:0007669"/>
    <property type="project" value="UniProtKB-SubCell"/>
</dbReference>
<dbReference type="GO" id="GO:0003954">
    <property type="term" value="F:NADH dehydrogenase activity"/>
    <property type="evidence" value="ECO:0007669"/>
    <property type="project" value="TreeGrafter"/>
</dbReference>
<dbReference type="InterPro" id="IPR010934">
    <property type="entry name" value="NADH_DH_su5_C"/>
</dbReference>
<protein>
    <recommendedName>
        <fullName evidence="4 17">NADH-ubiquinone oxidoreductase chain 5</fullName>
        <ecNumber evidence="3 17">7.1.1.2</ecNumber>
    </recommendedName>
</protein>
<comment type="function">
    <text evidence="1">Core subunit of the mitochondrial membrane respiratory chain NADH dehydrogenase (Complex I) that is believed to belong to the minimal assembly required for catalysis. Complex I functions in the transfer of electrons from NADH to the respiratory chain. The immediate electron acceptor for the enzyme is believed to be ubiquinone.</text>
</comment>
<feature type="transmembrane region" description="Helical" evidence="17">
    <location>
        <begin position="41"/>
        <end position="61"/>
    </location>
</feature>
<evidence type="ECO:0000259" key="20">
    <source>
        <dbReference type="Pfam" id="PF06455"/>
    </source>
</evidence>
<reference evidence="21" key="2">
    <citation type="journal article" date="2013" name="Sci. China Life Sci.">
        <title>Mitochondrial genome sequences of Artemia tibetiana and Artemia urmiana: assessing molecular changes for high plateau adaptation.</title>
        <authorList>
            <person name="Zhang H."/>
            <person name="Luo Q."/>
            <person name="Sun J."/>
            <person name="Liu F."/>
            <person name="Wu G."/>
            <person name="Yu J."/>
            <person name="Wang W."/>
        </authorList>
    </citation>
    <scope>NUCLEOTIDE SEQUENCE</scope>
</reference>
<evidence type="ECO:0000256" key="11">
    <source>
        <dbReference type="ARBA" id="ARBA00022989"/>
    </source>
</evidence>
<feature type="transmembrane region" description="Helical" evidence="17">
    <location>
        <begin position="278"/>
        <end position="298"/>
    </location>
</feature>
<feature type="transmembrane region" description="Helical" evidence="17">
    <location>
        <begin position="73"/>
        <end position="91"/>
    </location>
</feature>
<organism evidence="21">
    <name type="scientific">Artemia tibetiana</name>
    <dbReference type="NCBI Taxonomy" id="351233"/>
    <lineage>
        <taxon>Eukaryota</taxon>
        <taxon>Metazoa</taxon>
        <taxon>Ecdysozoa</taxon>
        <taxon>Arthropoda</taxon>
        <taxon>Crustacea</taxon>
        <taxon>Branchiopoda</taxon>
        <taxon>Anostraca</taxon>
        <taxon>Artemiidae</taxon>
        <taxon>Artemia</taxon>
    </lineage>
</organism>
<feature type="domain" description="NADH-Ubiquinone oxidoreductase (complex I) chain 5 N-terminal" evidence="19">
    <location>
        <begin position="27"/>
        <end position="74"/>
    </location>
</feature>
<evidence type="ECO:0000256" key="17">
    <source>
        <dbReference type="RuleBase" id="RU003404"/>
    </source>
</evidence>
<dbReference type="PANTHER" id="PTHR42829">
    <property type="entry name" value="NADH-UBIQUINONE OXIDOREDUCTASE CHAIN 5"/>
    <property type="match status" value="1"/>
</dbReference>
<dbReference type="InterPro" id="IPR001516">
    <property type="entry name" value="Proton_antipo_N"/>
</dbReference>
<evidence type="ECO:0000256" key="12">
    <source>
        <dbReference type="ARBA" id="ARBA00023027"/>
    </source>
</evidence>
<feature type="transmembrane region" description="Helical" evidence="17">
    <location>
        <begin position="504"/>
        <end position="534"/>
    </location>
</feature>
<dbReference type="Pfam" id="PF06455">
    <property type="entry name" value="NADH5_C"/>
    <property type="match status" value="1"/>
</dbReference>
<keyword evidence="11 17" id="KW-1133">Transmembrane helix</keyword>
<feature type="transmembrane region" description="Helical" evidence="17">
    <location>
        <begin position="249"/>
        <end position="272"/>
    </location>
</feature>
<geneLocation type="mitochondrion" evidence="21"/>
<dbReference type="GO" id="GO:0015990">
    <property type="term" value="P:electron transport coupled proton transport"/>
    <property type="evidence" value="ECO:0007669"/>
    <property type="project" value="TreeGrafter"/>
</dbReference>
<dbReference type="PANTHER" id="PTHR42829:SF2">
    <property type="entry name" value="NADH-UBIQUINONE OXIDOREDUCTASE CHAIN 5"/>
    <property type="match status" value="1"/>
</dbReference>
<dbReference type="GO" id="GO:0042773">
    <property type="term" value="P:ATP synthesis coupled electron transport"/>
    <property type="evidence" value="ECO:0007669"/>
    <property type="project" value="InterPro"/>
</dbReference>
<keyword evidence="7 17" id="KW-0812">Transmembrane</keyword>
<dbReference type="EC" id="7.1.1.2" evidence="3 17"/>
<dbReference type="GO" id="GO:0008137">
    <property type="term" value="F:NADH dehydrogenase (ubiquinone) activity"/>
    <property type="evidence" value="ECO:0007669"/>
    <property type="project" value="UniProtKB-EC"/>
</dbReference>
<evidence type="ECO:0000256" key="10">
    <source>
        <dbReference type="ARBA" id="ARBA00022982"/>
    </source>
</evidence>
<evidence type="ECO:0000256" key="14">
    <source>
        <dbReference type="ARBA" id="ARBA00023128"/>
    </source>
</evidence>
<feature type="transmembrane region" description="Helical" evidence="17">
    <location>
        <begin position="152"/>
        <end position="172"/>
    </location>
</feature>
<dbReference type="Pfam" id="PF00361">
    <property type="entry name" value="Proton_antipo_M"/>
    <property type="match status" value="1"/>
</dbReference>
<evidence type="ECO:0000256" key="1">
    <source>
        <dbReference type="ARBA" id="ARBA00003257"/>
    </source>
</evidence>
<dbReference type="InterPro" id="IPR003945">
    <property type="entry name" value="NU5C-like"/>
</dbReference>
<comment type="catalytic activity">
    <reaction evidence="16 17">
        <text>a ubiquinone + NADH + 5 H(+)(in) = a ubiquinol + NAD(+) + 4 H(+)(out)</text>
        <dbReference type="Rhea" id="RHEA:29091"/>
        <dbReference type="Rhea" id="RHEA-COMP:9565"/>
        <dbReference type="Rhea" id="RHEA-COMP:9566"/>
        <dbReference type="ChEBI" id="CHEBI:15378"/>
        <dbReference type="ChEBI" id="CHEBI:16389"/>
        <dbReference type="ChEBI" id="CHEBI:17976"/>
        <dbReference type="ChEBI" id="CHEBI:57540"/>
        <dbReference type="ChEBI" id="CHEBI:57945"/>
        <dbReference type="EC" id="7.1.1.2"/>
    </reaction>
</comment>
<keyword evidence="5 17" id="KW-0813">Transport</keyword>
<keyword evidence="14 17" id="KW-0496">Mitochondrion</keyword>
<feature type="transmembrane region" description="Helical" evidence="17">
    <location>
        <begin position="395"/>
        <end position="418"/>
    </location>
</feature>
<evidence type="ECO:0000256" key="5">
    <source>
        <dbReference type="ARBA" id="ARBA00022448"/>
    </source>
</evidence>
<feature type="transmembrane region" description="Helical" evidence="17">
    <location>
        <begin position="319"/>
        <end position="338"/>
    </location>
</feature>
<evidence type="ECO:0000256" key="13">
    <source>
        <dbReference type="ARBA" id="ARBA00023075"/>
    </source>
</evidence>
<dbReference type="AlphaFoldDB" id="M9NUM2"/>
<dbReference type="Pfam" id="PF00662">
    <property type="entry name" value="Proton_antipo_N"/>
    <property type="match status" value="1"/>
</dbReference>
<evidence type="ECO:0000256" key="8">
    <source>
        <dbReference type="ARBA" id="ARBA00022792"/>
    </source>
</evidence>
<evidence type="ECO:0000256" key="15">
    <source>
        <dbReference type="ARBA" id="ARBA00023136"/>
    </source>
</evidence>
<feature type="domain" description="NADH:quinone oxidoreductase/Mrp antiporter transmembrane" evidence="18">
    <location>
        <begin position="91"/>
        <end position="363"/>
    </location>
</feature>
<proteinExistence type="inferred from homology"/>
<feature type="transmembrane region" description="Helical" evidence="17">
    <location>
        <begin position="223"/>
        <end position="242"/>
    </location>
</feature>
<accession>M9NUM2</accession>
<evidence type="ECO:0000259" key="18">
    <source>
        <dbReference type="Pfam" id="PF00361"/>
    </source>
</evidence>
<keyword evidence="12 17" id="KW-0520">NAD</keyword>